<proteinExistence type="inferred from homology"/>
<dbReference type="AlphaFoldDB" id="A0A1A5YCV4"/>
<comment type="caution">
    <text evidence="8">The sequence shown here is derived from an EMBL/GenBank/DDBJ whole genome shotgun (WGS) entry which is preliminary data.</text>
</comment>
<dbReference type="PANTHER" id="PTHR30532">
    <property type="entry name" value="IRON III DICITRATE-BINDING PERIPLASMIC PROTEIN"/>
    <property type="match status" value="1"/>
</dbReference>
<keyword evidence="3" id="KW-0813">Transport</keyword>
<sequence length="330" mass="35796">MYNYRNYWGLALLALMLVLAGCASNEGTGNEINPTGQPSTGQTQGNETPESAGNTDGQTRKVTDEIGHTLDIPENPERIIGIYLEDELTALGVTPLRQSRIGDWSGQGYLQLDMPDIDIQGDVEAFVEAQPDLILTNVYDEKTYGALAKVAPFYAFKDARANWKMTIRALGELLNKSDKAEAVISDYDQKAAEAGAKIKAAIGDETVAILRVHASSIRLYGGPGYAGPVLYGELGLEPAQAVKDYVLDKGLGVASISMEVIPELTADHIFLTMDTGADKPFKELTESPLWKELPAVKNGKVYEVNFETWMKSGPIADGMKIDDVVQALVH</sequence>
<dbReference type="PROSITE" id="PS51257">
    <property type="entry name" value="PROKAR_LIPOPROTEIN"/>
    <property type="match status" value="1"/>
</dbReference>
<feature type="chain" id="PRO_5008340218" description="Fe/B12 periplasmic-binding domain-containing protein" evidence="6">
    <location>
        <begin position="26"/>
        <end position="330"/>
    </location>
</feature>
<evidence type="ECO:0000313" key="9">
    <source>
        <dbReference type="Proteomes" id="UP000092024"/>
    </source>
</evidence>
<name>A0A1A5YCV4_9BACL</name>
<comment type="subcellular location">
    <subcellularLocation>
        <location evidence="1">Cell envelope</location>
    </subcellularLocation>
</comment>
<evidence type="ECO:0000256" key="1">
    <source>
        <dbReference type="ARBA" id="ARBA00004196"/>
    </source>
</evidence>
<protein>
    <recommendedName>
        <fullName evidence="7">Fe/B12 periplasmic-binding domain-containing protein</fullName>
    </recommendedName>
</protein>
<evidence type="ECO:0000256" key="4">
    <source>
        <dbReference type="ARBA" id="ARBA00022729"/>
    </source>
</evidence>
<dbReference type="Gene3D" id="3.40.50.1980">
    <property type="entry name" value="Nitrogenase molybdenum iron protein domain"/>
    <property type="match status" value="2"/>
</dbReference>
<keyword evidence="4 6" id="KW-0732">Signal</keyword>
<organism evidence="8 9">
    <name type="scientific">Paenibacillus oryzae</name>
    <dbReference type="NCBI Taxonomy" id="1844972"/>
    <lineage>
        <taxon>Bacteria</taxon>
        <taxon>Bacillati</taxon>
        <taxon>Bacillota</taxon>
        <taxon>Bacilli</taxon>
        <taxon>Bacillales</taxon>
        <taxon>Paenibacillaceae</taxon>
        <taxon>Paenibacillus</taxon>
    </lineage>
</organism>
<dbReference type="Pfam" id="PF01497">
    <property type="entry name" value="Peripla_BP_2"/>
    <property type="match status" value="1"/>
</dbReference>
<evidence type="ECO:0000313" key="8">
    <source>
        <dbReference type="EMBL" id="OBR63428.1"/>
    </source>
</evidence>
<dbReference type="STRING" id="1844972.A7K91_22955"/>
<feature type="region of interest" description="Disordered" evidence="5">
    <location>
        <begin position="29"/>
        <end position="60"/>
    </location>
</feature>
<gene>
    <name evidence="8" type="ORF">A7K91_22955</name>
</gene>
<dbReference type="InterPro" id="IPR051313">
    <property type="entry name" value="Bact_iron-sidero_bind"/>
</dbReference>
<evidence type="ECO:0000259" key="7">
    <source>
        <dbReference type="PROSITE" id="PS50983"/>
    </source>
</evidence>
<feature type="signal peptide" evidence="6">
    <location>
        <begin position="1"/>
        <end position="25"/>
    </location>
</feature>
<comment type="similarity">
    <text evidence="2">Belongs to the bacterial solute-binding protein 8 family.</text>
</comment>
<evidence type="ECO:0000256" key="3">
    <source>
        <dbReference type="ARBA" id="ARBA00022448"/>
    </source>
</evidence>
<evidence type="ECO:0000256" key="2">
    <source>
        <dbReference type="ARBA" id="ARBA00008814"/>
    </source>
</evidence>
<feature type="compositionally biased region" description="Polar residues" evidence="5">
    <location>
        <begin position="29"/>
        <end position="57"/>
    </location>
</feature>
<keyword evidence="9" id="KW-1185">Reference proteome</keyword>
<dbReference type="OrthoDB" id="2417096at2"/>
<dbReference type="PROSITE" id="PS50983">
    <property type="entry name" value="FE_B12_PBP"/>
    <property type="match status" value="1"/>
</dbReference>
<dbReference type="SUPFAM" id="SSF53807">
    <property type="entry name" value="Helical backbone' metal receptor"/>
    <property type="match status" value="1"/>
</dbReference>
<dbReference type="GO" id="GO:0030288">
    <property type="term" value="C:outer membrane-bounded periplasmic space"/>
    <property type="evidence" value="ECO:0007669"/>
    <property type="project" value="TreeGrafter"/>
</dbReference>
<reference evidence="8 9" key="1">
    <citation type="submission" date="2016-05" db="EMBL/GenBank/DDBJ databases">
        <title>Paenibacillus oryzae. sp. nov., isolated from the rice root.</title>
        <authorList>
            <person name="Zhang J."/>
            <person name="Zhang X."/>
        </authorList>
    </citation>
    <scope>NUCLEOTIDE SEQUENCE [LARGE SCALE GENOMIC DNA]</scope>
    <source>
        <strain evidence="8 9">1DrF-4</strain>
    </source>
</reference>
<dbReference type="PANTHER" id="PTHR30532:SF26">
    <property type="entry name" value="IRON(3+)-HYDROXAMATE-BINDING PROTEIN FHUD"/>
    <property type="match status" value="1"/>
</dbReference>
<dbReference type="RefSeq" id="WP_068686386.1">
    <property type="nucleotide sequence ID" value="NZ_LYPA01000073.1"/>
</dbReference>
<dbReference type="InterPro" id="IPR002491">
    <property type="entry name" value="ABC_transptr_periplasmic_BD"/>
</dbReference>
<dbReference type="EMBL" id="LYPA01000073">
    <property type="protein sequence ID" value="OBR63428.1"/>
    <property type="molecule type" value="Genomic_DNA"/>
</dbReference>
<evidence type="ECO:0000256" key="5">
    <source>
        <dbReference type="SAM" id="MobiDB-lite"/>
    </source>
</evidence>
<dbReference type="GO" id="GO:1901678">
    <property type="term" value="P:iron coordination entity transport"/>
    <property type="evidence" value="ECO:0007669"/>
    <property type="project" value="UniProtKB-ARBA"/>
</dbReference>
<feature type="domain" description="Fe/B12 periplasmic-binding" evidence="7">
    <location>
        <begin position="76"/>
        <end position="330"/>
    </location>
</feature>
<accession>A0A1A5YCV4</accession>
<evidence type="ECO:0000256" key="6">
    <source>
        <dbReference type="SAM" id="SignalP"/>
    </source>
</evidence>
<dbReference type="Proteomes" id="UP000092024">
    <property type="component" value="Unassembled WGS sequence"/>
</dbReference>